<dbReference type="STRING" id="3750.A0A498JL80"/>
<name>A0A498JL80_MALDO</name>
<dbReference type="EMBL" id="RDQH01000333">
    <property type="protein sequence ID" value="RXH94372.1"/>
    <property type="molecule type" value="Genomic_DNA"/>
</dbReference>
<keyword evidence="2" id="KW-1185">Reference proteome</keyword>
<evidence type="ECO:0000313" key="1">
    <source>
        <dbReference type="EMBL" id="RXH94372.1"/>
    </source>
</evidence>
<organism evidence="1 2">
    <name type="scientific">Malus domestica</name>
    <name type="common">Apple</name>
    <name type="synonym">Pyrus malus</name>
    <dbReference type="NCBI Taxonomy" id="3750"/>
    <lineage>
        <taxon>Eukaryota</taxon>
        <taxon>Viridiplantae</taxon>
        <taxon>Streptophyta</taxon>
        <taxon>Embryophyta</taxon>
        <taxon>Tracheophyta</taxon>
        <taxon>Spermatophyta</taxon>
        <taxon>Magnoliopsida</taxon>
        <taxon>eudicotyledons</taxon>
        <taxon>Gunneridae</taxon>
        <taxon>Pentapetalae</taxon>
        <taxon>rosids</taxon>
        <taxon>fabids</taxon>
        <taxon>Rosales</taxon>
        <taxon>Rosaceae</taxon>
        <taxon>Amygdaloideae</taxon>
        <taxon>Maleae</taxon>
        <taxon>Malus</taxon>
    </lineage>
</organism>
<gene>
    <name evidence="1" type="ORF">DVH24_024056</name>
</gene>
<comment type="caution">
    <text evidence="1">The sequence shown here is derived from an EMBL/GenBank/DDBJ whole genome shotgun (WGS) entry which is preliminary data.</text>
</comment>
<evidence type="ECO:0000313" key="2">
    <source>
        <dbReference type="Proteomes" id="UP000290289"/>
    </source>
</evidence>
<protein>
    <submittedName>
        <fullName evidence="1">Uncharacterized protein</fullName>
    </submittedName>
</protein>
<dbReference type="Proteomes" id="UP000290289">
    <property type="component" value="Chromosome 7"/>
</dbReference>
<feature type="non-terminal residue" evidence="1">
    <location>
        <position position="1"/>
    </location>
</feature>
<accession>A0A498JL80</accession>
<dbReference type="AlphaFoldDB" id="A0A498JL80"/>
<reference evidence="1 2" key="1">
    <citation type="submission" date="2018-10" db="EMBL/GenBank/DDBJ databases">
        <title>A high-quality apple genome assembly.</title>
        <authorList>
            <person name="Hu J."/>
        </authorList>
    </citation>
    <scope>NUCLEOTIDE SEQUENCE [LARGE SCALE GENOMIC DNA]</scope>
    <source>
        <strain evidence="2">cv. HFTH1</strain>
        <tissue evidence="1">Young leaf</tissue>
    </source>
</reference>
<proteinExistence type="predicted"/>
<sequence length="103" mass="11110">SLSTSPHRSPCSLIQSSSLDIYAPLDRFSEAKAVKDVRALAHKIDGRQEGRLGLTEAARYITGQLDMIKERARSNVRSVIPLASPGATDCGSCVGVETNFHLI</sequence>